<feature type="domain" description="CBM2" evidence="4">
    <location>
        <begin position="268"/>
        <end position="382"/>
    </location>
</feature>
<proteinExistence type="inferred from homology"/>
<dbReference type="GO" id="GO:0005975">
    <property type="term" value="P:carbohydrate metabolic process"/>
    <property type="evidence" value="ECO:0007669"/>
    <property type="project" value="InterPro"/>
</dbReference>
<protein>
    <recommendedName>
        <fullName evidence="4">CBM2 domain-containing protein</fullName>
    </recommendedName>
</protein>
<dbReference type="EMBL" id="BONJ01000007">
    <property type="protein sequence ID" value="GIG13528.1"/>
    <property type="molecule type" value="Genomic_DNA"/>
</dbReference>
<dbReference type="SUPFAM" id="SSF55961">
    <property type="entry name" value="Bet v1-like"/>
    <property type="match status" value="1"/>
</dbReference>
<reference evidence="5" key="1">
    <citation type="submission" date="2021-01" db="EMBL/GenBank/DDBJ databases">
        <title>Whole genome shotgun sequence of Catellatospora methionotrophica NBRC 14553.</title>
        <authorList>
            <person name="Komaki H."/>
            <person name="Tamura T."/>
        </authorList>
    </citation>
    <scope>NUCLEOTIDE SEQUENCE</scope>
    <source>
        <strain evidence="5">NBRC 14553</strain>
    </source>
</reference>
<dbReference type="Gene3D" id="2.60.40.290">
    <property type="match status" value="1"/>
</dbReference>
<dbReference type="Pfam" id="PF08327">
    <property type="entry name" value="AHSA1"/>
    <property type="match status" value="1"/>
</dbReference>
<name>A0A8J3L879_9ACTN</name>
<feature type="compositionally biased region" description="Low complexity" evidence="2">
    <location>
        <begin position="257"/>
        <end position="273"/>
    </location>
</feature>
<comment type="caution">
    <text evidence="5">The sequence shown here is derived from an EMBL/GenBank/DDBJ whole genome shotgun (WGS) entry which is preliminary data.</text>
</comment>
<evidence type="ECO:0000256" key="1">
    <source>
        <dbReference type="ARBA" id="ARBA00006817"/>
    </source>
</evidence>
<dbReference type="CDD" id="cd07814">
    <property type="entry name" value="SRPBCC_CalC_Aha1-like"/>
    <property type="match status" value="1"/>
</dbReference>
<keyword evidence="3" id="KW-1133">Transmembrane helix</keyword>
<evidence type="ECO:0000256" key="2">
    <source>
        <dbReference type="SAM" id="MobiDB-lite"/>
    </source>
</evidence>
<accession>A0A8J3L879</accession>
<organism evidence="5 6">
    <name type="scientific">Catellatospora methionotrophica</name>
    <dbReference type="NCBI Taxonomy" id="121620"/>
    <lineage>
        <taxon>Bacteria</taxon>
        <taxon>Bacillati</taxon>
        <taxon>Actinomycetota</taxon>
        <taxon>Actinomycetes</taxon>
        <taxon>Micromonosporales</taxon>
        <taxon>Micromonosporaceae</taxon>
        <taxon>Catellatospora</taxon>
    </lineage>
</organism>
<dbReference type="Gene3D" id="3.30.530.20">
    <property type="match status" value="1"/>
</dbReference>
<sequence>MTELRLDVDLSHPRARVWRALTEQRLLREWFVPTDLAPSAGETFRAFPPPGLAGLATPFDLDVVAVAAQERLAMHWRDDHTHTEVTWSLADTAAGCRLTVLQTGFFGVDGTQRRRELRRSYQFMFGDQLPASLDRLASGEVDLGGVRADLHTAAPRRRETVAFDPAPPPPPAGASKRLRLLSLAGAVVLVVLISTAVAVMIGGNSGGAPSANTEPVYGLDSGVQPGVGVTDPAAAASGTPLPGAPGASPRPGVSGSPLATPLPEATATPPGGTPLTATYRTIALLGLGGFDTEVTVRNPGATARENWTVVLTMPADRAVENRSTSAVNFVQDGTSITVTPVGAARTVAANGSVTFIIRFPALLALGQKVTACTVDGIACTGS</sequence>
<dbReference type="RefSeq" id="WP_166382704.1">
    <property type="nucleotide sequence ID" value="NZ_BAAATT010000014.1"/>
</dbReference>
<dbReference type="GO" id="GO:0030247">
    <property type="term" value="F:polysaccharide binding"/>
    <property type="evidence" value="ECO:0007669"/>
    <property type="project" value="UniProtKB-UniRule"/>
</dbReference>
<dbReference type="AlphaFoldDB" id="A0A8J3L879"/>
<evidence type="ECO:0000256" key="3">
    <source>
        <dbReference type="SAM" id="Phobius"/>
    </source>
</evidence>
<evidence type="ECO:0000313" key="6">
    <source>
        <dbReference type="Proteomes" id="UP000660339"/>
    </source>
</evidence>
<dbReference type="InterPro" id="IPR008965">
    <property type="entry name" value="CBM2/CBM3_carb-bd_dom_sf"/>
</dbReference>
<dbReference type="InterPro" id="IPR023393">
    <property type="entry name" value="START-like_dom_sf"/>
</dbReference>
<keyword evidence="3" id="KW-0472">Membrane</keyword>
<dbReference type="InterPro" id="IPR013538">
    <property type="entry name" value="ASHA1/2-like_C"/>
</dbReference>
<dbReference type="PROSITE" id="PS51173">
    <property type="entry name" value="CBM2"/>
    <property type="match status" value="1"/>
</dbReference>
<gene>
    <name evidence="5" type="ORF">Cme02nite_18600</name>
</gene>
<dbReference type="InterPro" id="IPR012291">
    <property type="entry name" value="CBM2_carb-bd_dom_sf"/>
</dbReference>
<keyword evidence="6" id="KW-1185">Reference proteome</keyword>
<evidence type="ECO:0000313" key="5">
    <source>
        <dbReference type="EMBL" id="GIG13528.1"/>
    </source>
</evidence>
<comment type="similarity">
    <text evidence="1">Belongs to the AHA1 family.</text>
</comment>
<dbReference type="Pfam" id="PF00553">
    <property type="entry name" value="CBM_2"/>
    <property type="match status" value="1"/>
</dbReference>
<dbReference type="Proteomes" id="UP000660339">
    <property type="component" value="Unassembled WGS sequence"/>
</dbReference>
<dbReference type="InterPro" id="IPR001919">
    <property type="entry name" value="CBD2"/>
</dbReference>
<keyword evidence="3" id="KW-0812">Transmembrane</keyword>
<dbReference type="SUPFAM" id="SSF49384">
    <property type="entry name" value="Carbohydrate-binding domain"/>
    <property type="match status" value="1"/>
</dbReference>
<feature type="transmembrane region" description="Helical" evidence="3">
    <location>
        <begin position="180"/>
        <end position="201"/>
    </location>
</feature>
<feature type="region of interest" description="Disordered" evidence="2">
    <location>
        <begin position="228"/>
        <end position="273"/>
    </location>
</feature>
<dbReference type="GO" id="GO:0004553">
    <property type="term" value="F:hydrolase activity, hydrolyzing O-glycosyl compounds"/>
    <property type="evidence" value="ECO:0007669"/>
    <property type="project" value="InterPro"/>
</dbReference>
<evidence type="ECO:0000259" key="4">
    <source>
        <dbReference type="PROSITE" id="PS51173"/>
    </source>
</evidence>
<dbReference type="SMART" id="SM00637">
    <property type="entry name" value="CBD_II"/>
    <property type="match status" value="1"/>
</dbReference>